<dbReference type="RefSeq" id="WP_138191839.1">
    <property type="nucleotide sequence ID" value="NZ_VCIW01000001.1"/>
</dbReference>
<dbReference type="PANTHER" id="PTHR36558:SF1">
    <property type="entry name" value="RESTRICTION ENDONUCLEASE DOMAIN-CONTAINING PROTEIN-RELATED"/>
    <property type="match status" value="1"/>
</dbReference>
<dbReference type="Pfam" id="PF05685">
    <property type="entry name" value="Uma2"/>
    <property type="match status" value="1"/>
</dbReference>
<dbReference type="NCBIfam" id="TIGR01552">
    <property type="entry name" value="phd_fam"/>
    <property type="match status" value="1"/>
</dbReference>
<protein>
    <submittedName>
        <fullName evidence="3">Type II toxin-antitoxin system prevent-host-death family antitoxin</fullName>
    </submittedName>
</protein>
<accession>A0A5R9GE78</accession>
<dbReference type="SUPFAM" id="SSF52980">
    <property type="entry name" value="Restriction endonuclease-like"/>
    <property type="match status" value="1"/>
</dbReference>
<keyword evidence="4" id="KW-1185">Reference proteome</keyword>
<organism evidence="3 4">
    <name type="scientific">Paenibacillus antri</name>
    <dbReference type="NCBI Taxonomy" id="2582848"/>
    <lineage>
        <taxon>Bacteria</taxon>
        <taxon>Bacillati</taxon>
        <taxon>Bacillota</taxon>
        <taxon>Bacilli</taxon>
        <taxon>Bacillales</taxon>
        <taxon>Paenibacillaceae</taxon>
        <taxon>Paenibacillus</taxon>
    </lineage>
</organism>
<dbReference type="EMBL" id="VCIW01000001">
    <property type="protein sequence ID" value="TLS54081.1"/>
    <property type="molecule type" value="Genomic_DNA"/>
</dbReference>
<evidence type="ECO:0000313" key="3">
    <source>
        <dbReference type="EMBL" id="TLS54081.1"/>
    </source>
</evidence>
<comment type="similarity">
    <text evidence="1">Belongs to the phD/YefM antitoxin family.</text>
</comment>
<name>A0A5R9GE78_9BACL</name>
<evidence type="ECO:0000259" key="2">
    <source>
        <dbReference type="Pfam" id="PF05685"/>
    </source>
</evidence>
<reference evidence="3 4" key="1">
    <citation type="submission" date="2019-05" db="EMBL/GenBank/DDBJ databases">
        <authorList>
            <person name="Narsing Rao M.P."/>
            <person name="Li W.J."/>
        </authorList>
    </citation>
    <scope>NUCLEOTIDE SEQUENCE [LARGE SCALE GENOMIC DNA]</scope>
    <source>
        <strain evidence="3 4">SYSU_K30003</strain>
    </source>
</reference>
<evidence type="ECO:0000256" key="1">
    <source>
        <dbReference type="ARBA" id="ARBA00009981"/>
    </source>
</evidence>
<dbReference type="InterPro" id="IPR036165">
    <property type="entry name" value="YefM-like_sf"/>
</dbReference>
<dbReference type="PANTHER" id="PTHR36558">
    <property type="entry name" value="GLR1098 PROTEIN"/>
    <property type="match status" value="1"/>
</dbReference>
<dbReference type="Proteomes" id="UP000309676">
    <property type="component" value="Unassembled WGS sequence"/>
</dbReference>
<dbReference type="OrthoDB" id="9808428at2"/>
<dbReference type="SUPFAM" id="SSF143120">
    <property type="entry name" value="YefM-like"/>
    <property type="match status" value="1"/>
</dbReference>
<dbReference type="Gene3D" id="3.90.1570.10">
    <property type="entry name" value="tt1808, chain A"/>
    <property type="match status" value="1"/>
</dbReference>
<dbReference type="AlphaFoldDB" id="A0A5R9GE78"/>
<comment type="caution">
    <text evidence="3">The sequence shown here is derived from an EMBL/GenBank/DDBJ whole genome shotgun (WGS) entry which is preliminary data.</text>
</comment>
<proteinExistence type="inferred from homology"/>
<feature type="domain" description="Putative restriction endonuclease" evidence="2">
    <location>
        <begin position="68"/>
        <end position="231"/>
    </location>
</feature>
<dbReference type="InterPro" id="IPR011335">
    <property type="entry name" value="Restrct_endonuc-II-like"/>
</dbReference>
<dbReference type="InterPro" id="IPR008538">
    <property type="entry name" value="Uma2"/>
</dbReference>
<dbReference type="InterPro" id="IPR012296">
    <property type="entry name" value="Nuclease_put_TT1808"/>
</dbReference>
<evidence type="ECO:0000313" key="4">
    <source>
        <dbReference type="Proteomes" id="UP000309676"/>
    </source>
</evidence>
<gene>
    <name evidence="3" type="ORF">FE782_01685</name>
</gene>
<sequence>MEVSSTEVQNNFGKYLLLAAQEDVIVTRNGRAIAKLTAVEERSRAGIVAERGVPYDLIGNYGGRKASFEEFLSLRKGKGDERFEYIDGEIYNLASPKTDHQVALMELAVMFHRWSEGRPCRPFVAPYDIELRRSERQDQANVVQPDLMMICDLEEHLSDDGYYKGVPSLLVEILSESTRGKDMIRKCDLYMKCGVREYWIVNPFAKEVTVFRFADEEIADNATYRLGESARSFIFEGLIAEVSRLFR</sequence>
<dbReference type="CDD" id="cd06260">
    <property type="entry name" value="DUF820-like"/>
    <property type="match status" value="1"/>
</dbReference>